<evidence type="ECO:0000313" key="2">
    <source>
        <dbReference type="EMBL" id="RDL35688.1"/>
    </source>
</evidence>
<dbReference type="RefSeq" id="XP_031868344.1">
    <property type="nucleotide sequence ID" value="XM_032014923.1"/>
</dbReference>
<gene>
    <name evidence="2" type="ORF">BP5553_06300</name>
</gene>
<protein>
    <submittedName>
        <fullName evidence="2">Uncharacterized protein</fullName>
    </submittedName>
</protein>
<feature type="compositionally biased region" description="Polar residues" evidence="1">
    <location>
        <begin position="58"/>
        <end position="73"/>
    </location>
</feature>
<reference evidence="2 3" key="1">
    <citation type="journal article" date="2018" name="IMA Fungus">
        <title>IMA Genome-F 9: Draft genome sequence of Annulohypoxylon stygium, Aspergillus mulundensis, Berkeleyomyces basicola (syn. Thielaviopsis basicola), Ceratocystis smalleyi, two Cercospora beticola strains, Coleophoma cylindrospora, Fusarium fracticaudum, Phialophora cf. hyalina, and Morchella septimelata.</title>
        <authorList>
            <person name="Wingfield B.D."/>
            <person name="Bills G.F."/>
            <person name="Dong Y."/>
            <person name="Huang W."/>
            <person name="Nel W.J."/>
            <person name="Swalarsk-Parry B.S."/>
            <person name="Vaghefi N."/>
            <person name="Wilken P.M."/>
            <person name="An Z."/>
            <person name="de Beer Z.W."/>
            <person name="De Vos L."/>
            <person name="Chen L."/>
            <person name="Duong T.A."/>
            <person name="Gao Y."/>
            <person name="Hammerbacher A."/>
            <person name="Kikkert J.R."/>
            <person name="Li Y."/>
            <person name="Li H."/>
            <person name="Li K."/>
            <person name="Li Q."/>
            <person name="Liu X."/>
            <person name="Ma X."/>
            <person name="Naidoo K."/>
            <person name="Pethybridge S.J."/>
            <person name="Sun J."/>
            <person name="Steenkamp E.T."/>
            <person name="van der Nest M.A."/>
            <person name="van Wyk S."/>
            <person name="Wingfield M.J."/>
            <person name="Xiong C."/>
            <person name="Yue Q."/>
            <person name="Zhang X."/>
        </authorList>
    </citation>
    <scope>NUCLEOTIDE SEQUENCE [LARGE SCALE GENOMIC DNA]</scope>
    <source>
        <strain evidence="2 3">BP 5553</strain>
    </source>
</reference>
<evidence type="ECO:0000256" key="1">
    <source>
        <dbReference type="SAM" id="MobiDB-lite"/>
    </source>
</evidence>
<dbReference type="AlphaFoldDB" id="A0A370TJH9"/>
<proteinExistence type="predicted"/>
<dbReference type="EMBL" id="NPIC01000005">
    <property type="protein sequence ID" value="RDL35688.1"/>
    <property type="molecule type" value="Genomic_DNA"/>
</dbReference>
<dbReference type="Proteomes" id="UP000254866">
    <property type="component" value="Unassembled WGS sequence"/>
</dbReference>
<accession>A0A370TJH9</accession>
<sequence length="73" mass="7923">MCFGSKVNPEVGHGAQSHDHPRPHPLDSDEQNLTKKPVKKSSGSGWLANTPHGRSKAIQKNLTEQQKSGARPT</sequence>
<keyword evidence="3" id="KW-1185">Reference proteome</keyword>
<evidence type="ECO:0000313" key="3">
    <source>
        <dbReference type="Proteomes" id="UP000254866"/>
    </source>
</evidence>
<organism evidence="2 3">
    <name type="scientific">Venustampulla echinocandica</name>
    <dbReference type="NCBI Taxonomy" id="2656787"/>
    <lineage>
        <taxon>Eukaryota</taxon>
        <taxon>Fungi</taxon>
        <taxon>Dikarya</taxon>
        <taxon>Ascomycota</taxon>
        <taxon>Pezizomycotina</taxon>
        <taxon>Leotiomycetes</taxon>
        <taxon>Helotiales</taxon>
        <taxon>Pleuroascaceae</taxon>
        <taxon>Venustampulla</taxon>
    </lineage>
</organism>
<feature type="region of interest" description="Disordered" evidence="1">
    <location>
        <begin position="1"/>
        <end position="73"/>
    </location>
</feature>
<dbReference type="GeneID" id="43599149"/>
<feature type="compositionally biased region" description="Basic and acidic residues" evidence="1">
    <location>
        <begin position="16"/>
        <end position="27"/>
    </location>
</feature>
<comment type="caution">
    <text evidence="2">The sequence shown here is derived from an EMBL/GenBank/DDBJ whole genome shotgun (WGS) entry which is preliminary data.</text>
</comment>
<name>A0A370TJH9_9HELO</name>